<name>A0AAD7MTL5_9AGAR</name>
<feature type="chain" id="PRO_5042113497" evidence="1">
    <location>
        <begin position="20"/>
        <end position="87"/>
    </location>
</feature>
<reference evidence="2" key="1">
    <citation type="submission" date="2023-03" db="EMBL/GenBank/DDBJ databases">
        <title>Massive genome expansion in bonnet fungi (Mycena s.s.) driven by repeated elements and novel gene families across ecological guilds.</title>
        <authorList>
            <consortium name="Lawrence Berkeley National Laboratory"/>
            <person name="Harder C.B."/>
            <person name="Miyauchi S."/>
            <person name="Viragh M."/>
            <person name="Kuo A."/>
            <person name="Thoen E."/>
            <person name="Andreopoulos B."/>
            <person name="Lu D."/>
            <person name="Skrede I."/>
            <person name="Drula E."/>
            <person name="Henrissat B."/>
            <person name="Morin E."/>
            <person name="Kohler A."/>
            <person name="Barry K."/>
            <person name="LaButti K."/>
            <person name="Morin E."/>
            <person name="Salamov A."/>
            <person name="Lipzen A."/>
            <person name="Mereny Z."/>
            <person name="Hegedus B."/>
            <person name="Baldrian P."/>
            <person name="Stursova M."/>
            <person name="Weitz H."/>
            <person name="Taylor A."/>
            <person name="Grigoriev I.V."/>
            <person name="Nagy L.G."/>
            <person name="Martin F."/>
            <person name="Kauserud H."/>
        </authorList>
    </citation>
    <scope>NUCLEOTIDE SEQUENCE</scope>
    <source>
        <strain evidence="2">CBHHK188m</strain>
    </source>
</reference>
<evidence type="ECO:0000313" key="3">
    <source>
        <dbReference type="Proteomes" id="UP001215280"/>
    </source>
</evidence>
<dbReference type="Proteomes" id="UP001215280">
    <property type="component" value="Unassembled WGS sequence"/>
</dbReference>
<gene>
    <name evidence="2" type="ORF">DFH07DRAFT_968489</name>
</gene>
<protein>
    <submittedName>
        <fullName evidence="2">Uncharacterized protein</fullName>
    </submittedName>
</protein>
<comment type="caution">
    <text evidence="2">The sequence shown here is derived from an EMBL/GenBank/DDBJ whole genome shotgun (WGS) entry which is preliminary data.</text>
</comment>
<accession>A0AAD7MTL5</accession>
<keyword evidence="1" id="KW-0732">Signal</keyword>
<dbReference type="AlphaFoldDB" id="A0AAD7MTL5"/>
<evidence type="ECO:0000256" key="1">
    <source>
        <dbReference type="SAM" id="SignalP"/>
    </source>
</evidence>
<feature type="signal peptide" evidence="1">
    <location>
        <begin position="1"/>
        <end position="19"/>
    </location>
</feature>
<dbReference type="EMBL" id="JARJLG010000177">
    <property type="protein sequence ID" value="KAJ7732216.1"/>
    <property type="molecule type" value="Genomic_DNA"/>
</dbReference>
<organism evidence="2 3">
    <name type="scientific">Mycena maculata</name>
    <dbReference type="NCBI Taxonomy" id="230809"/>
    <lineage>
        <taxon>Eukaryota</taxon>
        <taxon>Fungi</taxon>
        <taxon>Dikarya</taxon>
        <taxon>Basidiomycota</taxon>
        <taxon>Agaricomycotina</taxon>
        <taxon>Agaricomycetes</taxon>
        <taxon>Agaricomycetidae</taxon>
        <taxon>Agaricales</taxon>
        <taxon>Marasmiineae</taxon>
        <taxon>Mycenaceae</taxon>
        <taxon>Mycena</taxon>
    </lineage>
</organism>
<proteinExistence type="predicted"/>
<keyword evidence="3" id="KW-1185">Reference proteome</keyword>
<sequence length="87" mass="8995">MRFNNLFIALVMSASLAAALTLEEAVKAEKRQCGGTDAECFLTNPGTCCSEECCCGVSAGPGNCSPTPCSIFQEEGIQPGLCAQAEV</sequence>
<evidence type="ECO:0000313" key="2">
    <source>
        <dbReference type="EMBL" id="KAJ7732216.1"/>
    </source>
</evidence>